<proteinExistence type="predicted"/>
<comment type="caution">
    <text evidence="1">The sequence shown here is derived from an EMBL/GenBank/DDBJ whole genome shotgun (WGS) entry which is preliminary data.</text>
</comment>
<name>A0A7W8HG24_9BURK</name>
<gene>
    <name evidence="1" type="ORF">HNQ70_001335</name>
</gene>
<dbReference type="Proteomes" id="UP000532440">
    <property type="component" value="Unassembled WGS sequence"/>
</dbReference>
<evidence type="ECO:0000313" key="2">
    <source>
        <dbReference type="Proteomes" id="UP000532440"/>
    </source>
</evidence>
<dbReference type="EMBL" id="JACHGB010000003">
    <property type="protein sequence ID" value="MBB5271325.1"/>
    <property type="molecule type" value="Genomic_DNA"/>
</dbReference>
<reference evidence="1 2" key="1">
    <citation type="submission" date="2020-08" db="EMBL/GenBank/DDBJ databases">
        <title>Genomic Encyclopedia of Type Strains, Phase IV (KMG-IV): sequencing the most valuable type-strain genomes for metagenomic binning, comparative biology and taxonomic classification.</title>
        <authorList>
            <person name="Goeker M."/>
        </authorList>
    </citation>
    <scope>NUCLEOTIDE SEQUENCE [LARGE SCALE GENOMIC DNA]</scope>
    <source>
        <strain evidence="1 2">DSM 29781</strain>
    </source>
</reference>
<evidence type="ECO:0000313" key="1">
    <source>
        <dbReference type="EMBL" id="MBB5271325.1"/>
    </source>
</evidence>
<dbReference type="RefSeq" id="WP_183965606.1">
    <property type="nucleotide sequence ID" value="NZ_BAABEW010000001.1"/>
</dbReference>
<accession>A0A7W8HG24</accession>
<protein>
    <submittedName>
        <fullName evidence="1">Uncharacterized protein</fullName>
    </submittedName>
</protein>
<organism evidence="1 2">
    <name type="scientific">Quisquiliibacterium transsilvanicum</name>
    <dbReference type="NCBI Taxonomy" id="1549638"/>
    <lineage>
        <taxon>Bacteria</taxon>
        <taxon>Pseudomonadati</taxon>
        <taxon>Pseudomonadota</taxon>
        <taxon>Betaproteobacteria</taxon>
        <taxon>Burkholderiales</taxon>
        <taxon>Burkholderiaceae</taxon>
        <taxon>Quisquiliibacterium</taxon>
    </lineage>
</organism>
<dbReference type="AlphaFoldDB" id="A0A7W8HG24"/>
<keyword evidence="2" id="KW-1185">Reference proteome</keyword>
<sequence length="928" mass="99189">MAMIDLRNFGGEMPSASARALPANAARTNKNLLLATNEFRPLAQDTNTAVAAAGAKSIYRMNTGTWKVSASDINYVKGQIADDDTERTYLTFNDGSAPPRVFDKDGADRQLGVPPPATAPALVHNVVDELRISELPEAATQAASLIESTIRAQLTYPMLGGIALDPPTSTSYGWLPHPTDQTNTLLLTPMTAGALPVGYEFLLDPLLNGVEVTYSGLQFWQIEVNSLAVGRAVNEAALATALEAVDDPVRPGEKLLTPTEAAFAADEAHRYLDATQEPQAAMLESIWRAAWKVDGVMRTVRDGTMTAAFFAGDVYQRALWQLGGNASSGEEGAVTARVMDLLYIVVANTAYGTPTNINAEDDPAAWVANYDTAGTPLGWWEPNIPAGSFSRSEGIGKIRTALYAAVKTGVDGVPYLDREEFRDKALGELNDLVNRRPSAESRSYYAPLVVQWLDEALVQLEAFFAAENLRRLALGLTGSSTSVAFARAVDDLRVATDTLTAHYAILGDSLATLARNVVGHYSVAVAGRHAEVAVSPVIEARFYVYTYVTDWGEESAMSPVSTMLEVDQNDTVGVTMAAAPSGRNVAKWRLYRSATGSTSSAFLFVAEGAVTGLTYTDSVAGAALGEPCPSGAWLQPPAKLGGLVGMPNGIMAGFFGSTVAFCEPYVPYAWPAEYWVALEHPVVGLGVFGQTLFVGTTGNPYFISGADSASMSAVKLDSPQSCASRRSIATVQGGVLYASPDGLCVATPNGVELVSTGLFTREDWQKLTPSTMVAAQHEGIYYLFYAGSGGGCLTFDLTARKLGRIDLIATATHSDLLTDTLYVAHSGTIHSVATAATRRTGEYQTGKMTFERHVPMAWLKVYGDQTPEAPVTVQWYGEGVLRHTATVADTSPQRLPAGRWLEHEVHIASKARVTRLVMAGNTEELQAL</sequence>